<keyword evidence="2" id="KW-0507">mRNA processing</keyword>
<feature type="region of interest" description="Disordered" evidence="7">
    <location>
        <begin position="31"/>
        <end position="105"/>
    </location>
</feature>
<reference evidence="10 11" key="1">
    <citation type="journal article" date="2015" name="BMC Genomics">
        <title>Gene expression during zombie ant biting behavior reflects the complexity underlying fungal parasitic behavioral manipulation.</title>
        <authorList>
            <person name="de Bekker C."/>
            <person name="Ohm R.A."/>
            <person name="Loreto R.G."/>
            <person name="Sebastian A."/>
            <person name="Albert I."/>
            <person name="Merrow M."/>
            <person name="Brachmann A."/>
            <person name="Hughes D.P."/>
        </authorList>
    </citation>
    <scope>NUCLEOTIDE SEQUENCE [LARGE SCALE GENOMIC DNA]</scope>
    <source>
        <strain evidence="10 11">SC16a</strain>
    </source>
</reference>
<keyword evidence="8" id="KW-0732">Signal</keyword>
<feature type="signal peptide" evidence="8">
    <location>
        <begin position="1"/>
        <end position="29"/>
    </location>
</feature>
<accession>A0A2A9PA95</accession>
<dbReference type="EMBL" id="LAZP02000361">
    <property type="protein sequence ID" value="PFH57823.1"/>
    <property type="molecule type" value="Genomic_DNA"/>
</dbReference>
<proteinExistence type="predicted"/>
<reference evidence="10 11" key="2">
    <citation type="journal article" date="2017" name="Sci. Rep.">
        <title>Ant-infecting Ophiocordyceps genomes reveal a high diversity of potential behavioral manipulation genes and a possible major role for enterotoxins.</title>
        <authorList>
            <person name="de Bekker C."/>
            <person name="Ohm R.A."/>
            <person name="Evans H.C."/>
            <person name="Brachmann A."/>
            <person name="Hughes D.P."/>
        </authorList>
    </citation>
    <scope>NUCLEOTIDE SEQUENCE [LARGE SCALE GENOMIC DNA]</scope>
    <source>
        <strain evidence="10 11">SC16a</strain>
    </source>
</reference>
<evidence type="ECO:0000256" key="4">
    <source>
        <dbReference type="ARBA" id="ARBA00023187"/>
    </source>
</evidence>
<evidence type="ECO:0000256" key="3">
    <source>
        <dbReference type="ARBA" id="ARBA00022884"/>
    </source>
</evidence>
<feature type="compositionally biased region" description="Low complexity" evidence="7">
    <location>
        <begin position="305"/>
        <end position="316"/>
    </location>
</feature>
<dbReference type="Pfam" id="PF00076">
    <property type="entry name" value="RRM_1"/>
    <property type="match status" value="1"/>
</dbReference>
<dbReference type="SUPFAM" id="SSF54928">
    <property type="entry name" value="RNA-binding domain, RBD"/>
    <property type="match status" value="1"/>
</dbReference>
<name>A0A2A9PA95_OPHUN</name>
<dbReference type="PANTHER" id="PTHR15481">
    <property type="entry name" value="RIBONUCLEIC ACID BINDING PROTEIN S1"/>
    <property type="match status" value="1"/>
</dbReference>
<comment type="subcellular location">
    <subcellularLocation>
        <location evidence="1">Nucleus</location>
    </subcellularLocation>
</comment>
<dbReference type="OrthoDB" id="252020at2759"/>
<gene>
    <name evidence="10" type="ORF">XA68_14530</name>
</gene>
<evidence type="ECO:0000313" key="11">
    <source>
        <dbReference type="Proteomes" id="UP000037136"/>
    </source>
</evidence>
<evidence type="ECO:0000313" key="10">
    <source>
        <dbReference type="EMBL" id="PFH57823.1"/>
    </source>
</evidence>
<dbReference type="SMART" id="SM00360">
    <property type="entry name" value="RRM"/>
    <property type="match status" value="1"/>
</dbReference>
<evidence type="ECO:0000259" key="9">
    <source>
        <dbReference type="PROSITE" id="PS50102"/>
    </source>
</evidence>
<dbReference type="GO" id="GO:0005737">
    <property type="term" value="C:cytoplasm"/>
    <property type="evidence" value="ECO:0007669"/>
    <property type="project" value="TreeGrafter"/>
</dbReference>
<evidence type="ECO:0000256" key="1">
    <source>
        <dbReference type="ARBA" id="ARBA00004123"/>
    </source>
</evidence>
<dbReference type="InterPro" id="IPR035979">
    <property type="entry name" value="RBD_domain_sf"/>
</dbReference>
<dbReference type="Gene3D" id="3.30.70.330">
    <property type="match status" value="1"/>
</dbReference>
<protein>
    <recommendedName>
        <fullName evidence="9">RRM domain-containing protein</fullName>
    </recommendedName>
</protein>
<evidence type="ECO:0000256" key="8">
    <source>
        <dbReference type="SAM" id="SignalP"/>
    </source>
</evidence>
<dbReference type="GO" id="GO:0005654">
    <property type="term" value="C:nucleoplasm"/>
    <property type="evidence" value="ECO:0007669"/>
    <property type="project" value="TreeGrafter"/>
</dbReference>
<dbReference type="STRING" id="268505.A0A2A9PA95"/>
<feature type="compositionally biased region" description="Low complexity" evidence="7">
    <location>
        <begin position="227"/>
        <end position="238"/>
    </location>
</feature>
<keyword evidence="5" id="KW-0539">Nucleus</keyword>
<dbReference type="GO" id="GO:0003723">
    <property type="term" value="F:RNA binding"/>
    <property type="evidence" value="ECO:0007669"/>
    <property type="project" value="UniProtKB-UniRule"/>
</dbReference>
<evidence type="ECO:0000256" key="5">
    <source>
        <dbReference type="ARBA" id="ARBA00023242"/>
    </source>
</evidence>
<dbReference type="InterPro" id="IPR012677">
    <property type="entry name" value="Nucleotide-bd_a/b_plait_sf"/>
</dbReference>
<keyword evidence="11" id="KW-1185">Reference proteome</keyword>
<dbReference type="Proteomes" id="UP000037136">
    <property type="component" value="Unassembled WGS sequence"/>
</dbReference>
<evidence type="ECO:0000256" key="6">
    <source>
        <dbReference type="PROSITE-ProRule" id="PRU00176"/>
    </source>
</evidence>
<comment type="caution">
    <text evidence="10">The sequence shown here is derived from an EMBL/GenBank/DDBJ whole genome shotgun (WGS) entry which is preliminary data.</text>
</comment>
<dbReference type="AlphaFoldDB" id="A0A2A9PA95"/>
<sequence>MNGEKSRRFFPLLSIAISSLLSLLCSAMASRSPPRGHYRSLTRSPSPQPLEARSSARRRRFDSRSPSRSPTPPQRRPRAASRSWSRGRARDSREPSDVSPPSGTKIVVERLSKNVREAHLREIFGHYGPIQDLDLPINRAFGTNRGTAYILYEHREDAEEAIANMHEGHIDGATVNVSIVLPRRIFSPEPPLARRGANIDPRNSVSGPRGGRGYRGHPATVGHRRPSSPGRYGPRSNAYPPPSRSRSRSPYRSPPRLPRGSRGGGRSFDSYSSRSRSKSPPPRRGGAAGGGRFASDGFRRRSRSRSAGSYAGRNRSPSPPRQSYW</sequence>
<dbReference type="CDD" id="cd12365">
    <property type="entry name" value="RRM_RNPS1"/>
    <property type="match status" value="1"/>
</dbReference>
<dbReference type="InterPro" id="IPR000504">
    <property type="entry name" value="RRM_dom"/>
</dbReference>
<keyword evidence="3 6" id="KW-0694">RNA-binding</keyword>
<evidence type="ECO:0000256" key="2">
    <source>
        <dbReference type="ARBA" id="ARBA00022664"/>
    </source>
</evidence>
<keyword evidence="4" id="KW-0508">mRNA splicing</keyword>
<feature type="region of interest" description="Disordered" evidence="7">
    <location>
        <begin position="188"/>
        <end position="325"/>
    </location>
</feature>
<dbReference type="GO" id="GO:0061574">
    <property type="term" value="C:ASAP complex"/>
    <property type="evidence" value="ECO:0007669"/>
    <property type="project" value="TreeGrafter"/>
</dbReference>
<dbReference type="GO" id="GO:0000398">
    <property type="term" value="P:mRNA splicing, via spliceosome"/>
    <property type="evidence" value="ECO:0007669"/>
    <property type="project" value="TreeGrafter"/>
</dbReference>
<dbReference type="PANTHER" id="PTHR15481:SF0">
    <property type="entry name" value="LD23870P-RELATED"/>
    <property type="match status" value="1"/>
</dbReference>
<feature type="chain" id="PRO_5012970572" description="RRM domain-containing protein" evidence="8">
    <location>
        <begin position="30"/>
        <end position="325"/>
    </location>
</feature>
<dbReference type="InterPro" id="IPR034201">
    <property type="entry name" value="RNPS1_RRM"/>
</dbReference>
<evidence type="ECO:0000256" key="7">
    <source>
        <dbReference type="SAM" id="MobiDB-lite"/>
    </source>
</evidence>
<dbReference type="PROSITE" id="PS50102">
    <property type="entry name" value="RRM"/>
    <property type="match status" value="1"/>
</dbReference>
<organism evidence="10 11">
    <name type="scientific">Ophiocordyceps unilateralis</name>
    <name type="common">Zombie-ant fungus</name>
    <name type="synonym">Torrubia unilateralis</name>
    <dbReference type="NCBI Taxonomy" id="268505"/>
    <lineage>
        <taxon>Eukaryota</taxon>
        <taxon>Fungi</taxon>
        <taxon>Dikarya</taxon>
        <taxon>Ascomycota</taxon>
        <taxon>Pezizomycotina</taxon>
        <taxon>Sordariomycetes</taxon>
        <taxon>Hypocreomycetidae</taxon>
        <taxon>Hypocreales</taxon>
        <taxon>Ophiocordycipitaceae</taxon>
        <taxon>Ophiocordyceps</taxon>
    </lineage>
</organism>
<feature type="domain" description="RRM" evidence="9">
    <location>
        <begin position="104"/>
        <end position="182"/>
    </location>
</feature>